<organism evidence="2">
    <name type="scientific">uncultured Pleomorphomonas sp</name>
    <dbReference type="NCBI Taxonomy" id="442121"/>
    <lineage>
        <taxon>Bacteria</taxon>
        <taxon>Pseudomonadati</taxon>
        <taxon>Pseudomonadota</taxon>
        <taxon>Alphaproteobacteria</taxon>
        <taxon>Hyphomicrobiales</taxon>
        <taxon>Pleomorphomonadaceae</taxon>
        <taxon>Pleomorphomonas</taxon>
        <taxon>environmental samples</taxon>
    </lineage>
</organism>
<dbReference type="AlphaFoldDB" id="A0A212LC21"/>
<proteinExistence type="predicted"/>
<accession>A0A212LC21</accession>
<protein>
    <submittedName>
        <fullName evidence="2">Uncharacterized protein</fullName>
    </submittedName>
</protein>
<name>A0A212LC21_9HYPH</name>
<reference evidence="2" key="1">
    <citation type="submission" date="2016-08" db="EMBL/GenBank/DDBJ databases">
        <authorList>
            <person name="Seilhamer J.J."/>
        </authorList>
    </citation>
    <scope>NUCLEOTIDE SEQUENCE</scope>
    <source>
        <strain evidence="2">86</strain>
    </source>
</reference>
<gene>
    <name evidence="1" type="ORF">KL86PLE_10021</name>
    <name evidence="2" type="ORF">KL86PLE_130514</name>
</gene>
<evidence type="ECO:0000313" key="1">
    <source>
        <dbReference type="EMBL" id="SCM70057.1"/>
    </source>
</evidence>
<sequence length="309" mass="33903">MNFASIDVEQAELWRSTLDAAAIGARFCFLLACLRSGGSLPNTEKTLARAAGVSVKSWRSLIDDPVFAATLDISSEEVSCPVAAAALAHAGRASTKARAAARRRWGADDTLPKVDDMASVADAHNRHKPLNNNDLDYAQALQVQCQGKVREGKVRESPAVASSESSGSSITTCKTTCCNESEIYEDLNFMLLKLDVDDAAVDWLWKVKDRSKYLNKWSQGLTLDEYPKIDIEGLFGEVLLTIAEKYSALITNSNEGHAALHTWKYFEKAVTEKIISVALQNNRLTVEAYAKFSPALQRIRAAQEVERTS</sequence>
<dbReference type="EMBL" id="FMJD01000001">
    <property type="protein sequence ID" value="SCM70057.1"/>
    <property type="molecule type" value="Genomic_DNA"/>
</dbReference>
<dbReference type="EMBL" id="FMJD01000005">
    <property type="protein sequence ID" value="SCM75113.1"/>
    <property type="molecule type" value="Genomic_DNA"/>
</dbReference>
<evidence type="ECO:0000313" key="2">
    <source>
        <dbReference type="EMBL" id="SCM75113.1"/>
    </source>
</evidence>
<dbReference type="RefSeq" id="WP_288195429.1">
    <property type="nucleotide sequence ID" value="NZ_LT608334.1"/>
</dbReference>